<keyword evidence="3" id="KW-1185">Reference proteome</keyword>
<evidence type="ECO:0000313" key="2">
    <source>
        <dbReference type="EMBL" id="GFO50573.1"/>
    </source>
</evidence>
<reference evidence="2 3" key="1">
    <citation type="journal article" date="2021" name="Elife">
        <title>Chloroplast acquisition without the gene transfer in kleptoplastic sea slugs, Plakobranchus ocellatus.</title>
        <authorList>
            <person name="Maeda T."/>
            <person name="Takahashi S."/>
            <person name="Yoshida T."/>
            <person name="Shimamura S."/>
            <person name="Takaki Y."/>
            <person name="Nagai Y."/>
            <person name="Toyoda A."/>
            <person name="Suzuki Y."/>
            <person name="Arimoto A."/>
            <person name="Ishii H."/>
            <person name="Satoh N."/>
            <person name="Nishiyama T."/>
            <person name="Hasebe M."/>
            <person name="Maruyama T."/>
            <person name="Minagawa J."/>
            <person name="Obokata J."/>
            <person name="Shigenobu S."/>
        </authorList>
    </citation>
    <scope>NUCLEOTIDE SEQUENCE [LARGE SCALE GENOMIC DNA]</scope>
</reference>
<name>A0AAV4E2Q6_9GAST</name>
<feature type="compositionally biased region" description="Basic and acidic residues" evidence="1">
    <location>
        <begin position="102"/>
        <end position="112"/>
    </location>
</feature>
<protein>
    <submittedName>
        <fullName evidence="2">Uncharacterized protein</fullName>
    </submittedName>
</protein>
<gene>
    <name evidence="2" type="ORF">PoB_007707800</name>
</gene>
<dbReference type="EMBL" id="BLXT01008617">
    <property type="protein sequence ID" value="GFO50573.1"/>
    <property type="molecule type" value="Genomic_DNA"/>
</dbReference>
<feature type="region of interest" description="Disordered" evidence="1">
    <location>
        <begin position="88"/>
        <end position="132"/>
    </location>
</feature>
<sequence>MIGLDYQGEGDTVANESALRSALILLSWVGDVGGTVTSESALRSAGTLLSWFRAPTPTPRSEGGPESLRSPCCGLAIHKNQIKAVVVSSPATDAPAWRRRTKEASPEQDDLRLSGSPSGQGAGGRARTRYRRVPAYRRAVPLSTVTLAEEARTGMMREEDRRGVPSSQGGSSLGH</sequence>
<organism evidence="2 3">
    <name type="scientific">Plakobranchus ocellatus</name>
    <dbReference type="NCBI Taxonomy" id="259542"/>
    <lineage>
        <taxon>Eukaryota</taxon>
        <taxon>Metazoa</taxon>
        <taxon>Spiralia</taxon>
        <taxon>Lophotrochozoa</taxon>
        <taxon>Mollusca</taxon>
        <taxon>Gastropoda</taxon>
        <taxon>Heterobranchia</taxon>
        <taxon>Euthyneura</taxon>
        <taxon>Panpulmonata</taxon>
        <taxon>Sacoglossa</taxon>
        <taxon>Placobranchoidea</taxon>
        <taxon>Plakobranchidae</taxon>
        <taxon>Plakobranchus</taxon>
    </lineage>
</organism>
<feature type="compositionally biased region" description="Polar residues" evidence="1">
    <location>
        <begin position="165"/>
        <end position="175"/>
    </location>
</feature>
<evidence type="ECO:0000256" key="1">
    <source>
        <dbReference type="SAM" id="MobiDB-lite"/>
    </source>
</evidence>
<dbReference type="Proteomes" id="UP000735302">
    <property type="component" value="Unassembled WGS sequence"/>
</dbReference>
<dbReference type="AlphaFoldDB" id="A0AAV4E2Q6"/>
<proteinExistence type="predicted"/>
<feature type="compositionally biased region" description="Basic and acidic residues" evidence="1">
    <location>
        <begin position="149"/>
        <end position="163"/>
    </location>
</feature>
<accession>A0AAV4E2Q6</accession>
<comment type="caution">
    <text evidence="2">The sequence shown here is derived from an EMBL/GenBank/DDBJ whole genome shotgun (WGS) entry which is preliminary data.</text>
</comment>
<evidence type="ECO:0000313" key="3">
    <source>
        <dbReference type="Proteomes" id="UP000735302"/>
    </source>
</evidence>
<feature type="region of interest" description="Disordered" evidence="1">
    <location>
        <begin position="145"/>
        <end position="175"/>
    </location>
</feature>